<keyword evidence="14" id="KW-1185">Reference proteome</keyword>
<dbReference type="InterPro" id="IPR017441">
    <property type="entry name" value="Protein_kinase_ATP_BS"/>
</dbReference>
<evidence type="ECO:0000313" key="13">
    <source>
        <dbReference type="EMBL" id="TWF91373.1"/>
    </source>
</evidence>
<evidence type="ECO:0000256" key="1">
    <source>
        <dbReference type="ARBA" id="ARBA00012513"/>
    </source>
</evidence>
<dbReference type="Gene3D" id="3.30.200.20">
    <property type="entry name" value="Phosphorylase Kinase, domain 1"/>
    <property type="match status" value="1"/>
</dbReference>
<dbReference type="InterPro" id="IPR008271">
    <property type="entry name" value="Ser/Thr_kinase_AS"/>
</dbReference>
<evidence type="ECO:0000256" key="5">
    <source>
        <dbReference type="ARBA" id="ARBA00022777"/>
    </source>
</evidence>
<evidence type="ECO:0000256" key="3">
    <source>
        <dbReference type="ARBA" id="ARBA00022679"/>
    </source>
</evidence>
<dbReference type="FunFam" id="3.30.200.20:FF:000035">
    <property type="entry name" value="Serine/threonine protein kinase Stk1"/>
    <property type="match status" value="1"/>
</dbReference>
<organism evidence="13 14">
    <name type="scientific">Kitasatospora viridis</name>
    <dbReference type="NCBI Taxonomy" id="281105"/>
    <lineage>
        <taxon>Bacteria</taxon>
        <taxon>Bacillati</taxon>
        <taxon>Actinomycetota</taxon>
        <taxon>Actinomycetes</taxon>
        <taxon>Kitasatosporales</taxon>
        <taxon>Streptomycetaceae</taxon>
        <taxon>Kitasatospora</taxon>
    </lineage>
</organism>
<feature type="domain" description="VWFA" evidence="12">
    <location>
        <begin position="340"/>
        <end position="520"/>
    </location>
</feature>
<evidence type="ECO:0000259" key="11">
    <source>
        <dbReference type="PROSITE" id="PS50011"/>
    </source>
</evidence>
<evidence type="ECO:0000256" key="6">
    <source>
        <dbReference type="ARBA" id="ARBA00022840"/>
    </source>
</evidence>
<feature type="binding site" evidence="9">
    <location>
        <position position="41"/>
    </location>
    <ligand>
        <name>ATP</name>
        <dbReference type="ChEBI" id="CHEBI:30616"/>
    </ligand>
</feature>
<dbReference type="Gene3D" id="1.20.120.1690">
    <property type="match status" value="1"/>
</dbReference>
<comment type="catalytic activity">
    <reaction evidence="7">
        <text>L-threonyl-[protein] + ATP = O-phospho-L-threonyl-[protein] + ADP + H(+)</text>
        <dbReference type="Rhea" id="RHEA:46608"/>
        <dbReference type="Rhea" id="RHEA-COMP:11060"/>
        <dbReference type="Rhea" id="RHEA-COMP:11605"/>
        <dbReference type="ChEBI" id="CHEBI:15378"/>
        <dbReference type="ChEBI" id="CHEBI:30013"/>
        <dbReference type="ChEBI" id="CHEBI:30616"/>
        <dbReference type="ChEBI" id="CHEBI:61977"/>
        <dbReference type="ChEBI" id="CHEBI:456216"/>
        <dbReference type="EC" id="2.7.11.1"/>
    </reaction>
</comment>
<dbReference type="Gene3D" id="2.60.40.3670">
    <property type="match status" value="1"/>
</dbReference>
<protein>
    <recommendedName>
        <fullName evidence="1">non-specific serine/threonine protein kinase</fullName>
        <ecNumber evidence="1">2.7.11.1</ecNumber>
    </recommendedName>
</protein>
<reference evidence="13 14" key="1">
    <citation type="submission" date="2019-06" db="EMBL/GenBank/DDBJ databases">
        <title>Sequencing the genomes of 1000 actinobacteria strains.</title>
        <authorList>
            <person name="Klenk H.-P."/>
        </authorList>
    </citation>
    <scope>NUCLEOTIDE SEQUENCE [LARGE SCALE GENOMIC DNA]</scope>
    <source>
        <strain evidence="13 14">DSM 44826</strain>
    </source>
</reference>
<dbReference type="InterPro" id="IPR036465">
    <property type="entry name" value="vWFA_dom_sf"/>
</dbReference>
<evidence type="ECO:0000256" key="8">
    <source>
        <dbReference type="ARBA" id="ARBA00048679"/>
    </source>
</evidence>
<dbReference type="Gene3D" id="3.40.50.410">
    <property type="entry name" value="von Willebrand factor, type A domain"/>
    <property type="match status" value="1"/>
</dbReference>
<dbReference type="SMART" id="SM00220">
    <property type="entry name" value="S_TKc"/>
    <property type="match status" value="1"/>
</dbReference>
<dbReference type="GO" id="GO:0004674">
    <property type="term" value="F:protein serine/threonine kinase activity"/>
    <property type="evidence" value="ECO:0007669"/>
    <property type="project" value="UniProtKB-KW"/>
</dbReference>
<dbReference type="SUPFAM" id="SSF56112">
    <property type="entry name" value="Protein kinase-like (PK-like)"/>
    <property type="match status" value="1"/>
</dbReference>
<proteinExistence type="predicted"/>
<dbReference type="Pfam" id="PF00069">
    <property type="entry name" value="Pkinase"/>
    <property type="match status" value="1"/>
</dbReference>
<dbReference type="CDD" id="cd14014">
    <property type="entry name" value="STKc_PknB_like"/>
    <property type="match status" value="1"/>
</dbReference>
<keyword evidence="5 13" id="KW-0418">Kinase</keyword>
<dbReference type="PROSITE" id="PS00107">
    <property type="entry name" value="PROTEIN_KINASE_ATP"/>
    <property type="match status" value="1"/>
</dbReference>
<sequence>MNAVGTYVDRRYRLDKLLGRGGMGEVWRAHDLRLERPVAIKFLSTHTAVDRELLDRFQREARVTAGLRHPGITQVFDTGDWNGQLFLVMELIDGRDLAAVLKERGSPLPVEQAVELTAQAADALAHAHRSDVVHRDIKPANLMLLTDGRVKVCDFGIAGFIRADSELTRDGANPGTPAYMAPEQCLGQRVDGRADLYALGCVLYTLLTGRPPFASGGDYQAVMFAHINTPPPPLAERRPGLPVAVQHLVSALLSKDPAARPGNAAEVAARLRRLPLQPGGGASSVPPPPTEPPASSGIGLQVFQNEYLTQDAVEANAILTVTGADAGAGAPASAAAAPRSFVFLLGLSDRLPEADFRAVRQQVAEAVDRLDDGVAFALVAGSEYARMLYPDSMRLTRANALTRAEARAAVEQLRPVGAAAFGRWIRLADRLFTAHADTARTAVLLTDLVATGETPGELATALAASAGRFVCHARGIGTDWEVSQLRSITQALSGTVDIVAAPAADTGPRGNLAHELASLIESTRQGFARDLALRVRMPAGVGIRFLKQVAPIVADLTDRGAPVGPGTLEYPVELLGSASCDYHLCLSVPPGRVGDRMRAADLRVVLLPPAGDGQTLARQPVLVVRTDDLTESGRISPNVAHYTGQAELAQAIAEGLAEHRRGDEPTAG</sequence>
<evidence type="ECO:0000256" key="7">
    <source>
        <dbReference type="ARBA" id="ARBA00047899"/>
    </source>
</evidence>
<dbReference type="OrthoDB" id="568872at2"/>
<dbReference type="Proteomes" id="UP000317940">
    <property type="component" value="Unassembled WGS sequence"/>
</dbReference>
<feature type="region of interest" description="Disordered" evidence="10">
    <location>
        <begin position="276"/>
        <end position="297"/>
    </location>
</feature>
<dbReference type="InterPro" id="IPR002035">
    <property type="entry name" value="VWF_A"/>
</dbReference>
<dbReference type="GO" id="GO:0045717">
    <property type="term" value="P:negative regulation of fatty acid biosynthetic process"/>
    <property type="evidence" value="ECO:0007669"/>
    <property type="project" value="UniProtKB-ARBA"/>
</dbReference>
<feature type="domain" description="Protein kinase" evidence="11">
    <location>
        <begin position="12"/>
        <end position="274"/>
    </location>
</feature>
<dbReference type="SUPFAM" id="SSF53300">
    <property type="entry name" value="vWA-like"/>
    <property type="match status" value="1"/>
</dbReference>
<keyword evidence="3" id="KW-0808">Transferase</keyword>
<dbReference type="InterPro" id="IPR011009">
    <property type="entry name" value="Kinase-like_dom_sf"/>
</dbReference>
<comment type="catalytic activity">
    <reaction evidence="8">
        <text>L-seryl-[protein] + ATP = O-phospho-L-seryl-[protein] + ADP + H(+)</text>
        <dbReference type="Rhea" id="RHEA:17989"/>
        <dbReference type="Rhea" id="RHEA-COMP:9863"/>
        <dbReference type="Rhea" id="RHEA-COMP:11604"/>
        <dbReference type="ChEBI" id="CHEBI:15378"/>
        <dbReference type="ChEBI" id="CHEBI:29999"/>
        <dbReference type="ChEBI" id="CHEBI:30616"/>
        <dbReference type="ChEBI" id="CHEBI:83421"/>
        <dbReference type="ChEBI" id="CHEBI:456216"/>
        <dbReference type="EC" id="2.7.11.1"/>
    </reaction>
</comment>
<name>A0A561TW81_9ACTN</name>
<evidence type="ECO:0000256" key="2">
    <source>
        <dbReference type="ARBA" id="ARBA00022527"/>
    </source>
</evidence>
<evidence type="ECO:0000313" key="14">
    <source>
        <dbReference type="Proteomes" id="UP000317940"/>
    </source>
</evidence>
<evidence type="ECO:0000256" key="10">
    <source>
        <dbReference type="SAM" id="MobiDB-lite"/>
    </source>
</evidence>
<dbReference type="FunFam" id="1.10.510.10:FF:000021">
    <property type="entry name" value="Serine/threonine protein kinase"/>
    <property type="match status" value="1"/>
</dbReference>
<dbReference type="GO" id="GO:0005524">
    <property type="term" value="F:ATP binding"/>
    <property type="evidence" value="ECO:0007669"/>
    <property type="project" value="UniProtKB-UniRule"/>
</dbReference>
<evidence type="ECO:0000256" key="9">
    <source>
        <dbReference type="PROSITE-ProRule" id="PRU10141"/>
    </source>
</evidence>
<dbReference type="RefSeq" id="WP_145908969.1">
    <property type="nucleotide sequence ID" value="NZ_BAAAMZ010000010.1"/>
</dbReference>
<dbReference type="InterPro" id="IPR000719">
    <property type="entry name" value="Prot_kinase_dom"/>
</dbReference>
<dbReference type="Gene3D" id="1.10.510.10">
    <property type="entry name" value="Transferase(Phosphotransferase) domain 1"/>
    <property type="match status" value="1"/>
</dbReference>
<keyword evidence="6 9" id="KW-0067">ATP-binding</keyword>
<accession>A0A561TW81</accession>
<dbReference type="AlphaFoldDB" id="A0A561TW81"/>
<evidence type="ECO:0000259" key="12">
    <source>
        <dbReference type="PROSITE" id="PS50234"/>
    </source>
</evidence>
<keyword evidence="4 9" id="KW-0547">Nucleotide-binding</keyword>
<dbReference type="PROSITE" id="PS50234">
    <property type="entry name" value="VWFA"/>
    <property type="match status" value="1"/>
</dbReference>
<dbReference type="PROSITE" id="PS00108">
    <property type="entry name" value="PROTEIN_KINASE_ST"/>
    <property type="match status" value="1"/>
</dbReference>
<dbReference type="PANTHER" id="PTHR43289">
    <property type="entry name" value="MITOGEN-ACTIVATED PROTEIN KINASE KINASE KINASE 20-RELATED"/>
    <property type="match status" value="1"/>
</dbReference>
<comment type="caution">
    <text evidence="13">The sequence shown here is derived from an EMBL/GenBank/DDBJ whole genome shotgun (WGS) entry which is preliminary data.</text>
</comment>
<dbReference type="PROSITE" id="PS50011">
    <property type="entry name" value="PROTEIN_KINASE_DOM"/>
    <property type="match status" value="1"/>
</dbReference>
<dbReference type="CDD" id="cd00198">
    <property type="entry name" value="vWFA"/>
    <property type="match status" value="1"/>
</dbReference>
<gene>
    <name evidence="13" type="ORF">FHX73_12488</name>
</gene>
<dbReference type="PANTHER" id="PTHR43289:SF6">
    <property type="entry name" value="SERINE_THREONINE-PROTEIN KINASE NEKL-3"/>
    <property type="match status" value="1"/>
</dbReference>
<keyword evidence="2 13" id="KW-0723">Serine/threonine-protein kinase</keyword>
<dbReference type="EMBL" id="VIWT01000002">
    <property type="protein sequence ID" value="TWF91373.1"/>
    <property type="molecule type" value="Genomic_DNA"/>
</dbReference>
<evidence type="ECO:0000256" key="4">
    <source>
        <dbReference type="ARBA" id="ARBA00022741"/>
    </source>
</evidence>
<dbReference type="EC" id="2.7.11.1" evidence="1"/>